<dbReference type="InterPro" id="IPR036942">
    <property type="entry name" value="Beta-barrel_TonB_sf"/>
</dbReference>
<evidence type="ECO:0000256" key="6">
    <source>
        <dbReference type="ARBA" id="ARBA00023136"/>
    </source>
</evidence>
<dbReference type="InterPro" id="IPR037066">
    <property type="entry name" value="Plug_dom_sf"/>
</dbReference>
<proteinExistence type="inferred from homology"/>
<feature type="signal peptide" evidence="10">
    <location>
        <begin position="1"/>
        <end position="21"/>
    </location>
</feature>
<dbReference type="EMBL" id="JAFLQZ010000007">
    <property type="protein sequence ID" value="MBO0358711.1"/>
    <property type="molecule type" value="Genomic_DNA"/>
</dbReference>
<keyword evidence="5 9" id="KW-0798">TonB box</keyword>
<dbReference type="Pfam" id="PF13715">
    <property type="entry name" value="CarbopepD_reg_2"/>
    <property type="match status" value="1"/>
</dbReference>
<protein>
    <submittedName>
        <fullName evidence="13">SusC/RagA family TonB-linked outer membrane protein</fullName>
    </submittedName>
</protein>
<keyword evidence="2 8" id="KW-0813">Transport</keyword>
<dbReference type="InterPro" id="IPR023997">
    <property type="entry name" value="TonB-dep_OMP_SusC/RagA_CS"/>
</dbReference>
<dbReference type="Pfam" id="PF00593">
    <property type="entry name" value="TonB_dep_Rec_b-barrel"/>
    <property type="match status" value="1"/>
</dbReference>
<organism evidence="13 14">
    <name type="scientific">Hymenobacter telluris</name>
    <dbReference type="NCBI Taxonomy" id="2816474"/>
    <lineage>
        <taxon>Bacteria</taxon>
        <taxon>Pseudomonadati</taxon>
        <taxon>Bacteroidota</taxon>
        <taxon>Cytophagia</taxon>
        <taxon>Cytophagales</taxon>
        <taxon>Hymenobacteraceae</taxon>
        <taxon>Hymenobacter</taxon>
    </lineage>
</organism>
<evidence type="ECO:0000256" key="1">
    <source>
        <dbReference type="ARBA" id="ARBA00004571"/>
    </source>
</evidence>
<dbReference type="Gene3D" id="2.60.40.1120">
    <property type="entry name" value="Carboxypeptidase-like, regulatory domain"/>
    <property type="match status" value="1"/>
</dbReference>
<evidence type="ECO:0000313" key="14">
    <source>
        <dbReference type="Proteomes" id="UP000664144"/>
    </source>
</evidence>
<evidence type="ECO:0000256" key="2">
    <source>
        <dbReference type="ARBA" id="ARBA00022448"/>
    </source>
</evidence>
<dbReference type="Gene3D" id="2.40.170.20">
    <property type="entry name" value="TonB-dependent receptor, beta-barrel domain"/>
    <property type="match status" value="1"/>
</dbReference>
<sequence>MRKLLLSALLVSPALMQQAAAQNRNITGRVTDAATGQGLPGVTVLVKGTSVGVSTNADGSYSLSVPASATTLTFSFIGYTSLDRPIGDASSVNVGLSTDTKQLNEVVVTAVGIERQEKSLGYSVDVIDNRSLTQGRETNPISALQGKVAGAQITRSSGGVNSAQRITLRGQRSLQGENQPLFVVDGIPIDNSSIQPSTSSANTVDVGNRVGDINPDDIETMTILKGPSAAALYGSRAANGAIIITTKTGKDAALRGKKTEVTVTSSFTAESILKLPDFQNEFGSGYAGEYIPYENTSWGPRFDGSEVQVGPPAVDGSIQTRTFSPIKNNVRNFFNTGTTFQNTASLQGGNEKTNYYISFSDAVQKGIVPDDRFRRNTLKFTGGAQLSNKISTSASINYNHNTTDITFQGTGNTSVLNNVINTPRNLDLRDYKDYKNDKFSTLDGFYSGYYDNPWQNIGESRFVSELDRVIGNATVNYTPLDWLSFTYRAGTDVSFDRRKERVNIRTYNRTRRDQDGELIVRPTPNFPGRVSETDIYIQEITTDFLATVKRNITSDISAQLILGQNLRQRNTRQINANASALSIPGFYNLSNRVGELGGSEDTNRRRLLAAYADLTLGFRDYLFLNATARNDWSSTLPANSRSYFFPSASLSFLFTEAITPLKENNILTYGKVRASIAQVGNDASPYQLQDIFPAGAGFPFGGLASFTVSDVSRNPNLKPELTTSYEAGLELGFLKDRVGFDATYYKTLSRNQIVQIDVPTSSGFTQAVVNIGEIENSGLELTLRTTPVRTQSGFRLDIGANFSNNDSKINELFRDVTNFSLGGGDPVPTAIIGQPFPVLKGSGYQRDPEGRVVVDPATGVPLRDAELKVFGQVNPKYILGGNLTASYKGLRLSAVVDMRRGNVFYSGTRSNLAFTGTSKETAKYGREPFVFPNSVTRNTDGSYTPNTTIKTFDGGYDFWYDKLHGVFAEANIVKADFFKLREVSLTYDLPRALMDKSPFGRAQIGVSGRNLLLFTPESNEFVDPEANIFGTSNSQGREFNTIPSPRSYGVNLTVSF</sequence>
<comment type="caution">
    <text evidence="13">The sequence shown here is derived from an EMBL/GenBank/DDBJ whole genome shotgun (WGS) entry which is preliminary data.</text>
</comment>
<comment type="similarity">
    <text evidence="8 9">Belongs to the TonB-dependent receptor family.</text>
</comment>
<dbReference type="InterPro" id="IPR008969">
    <property type="entry name" value="CarboxyPept-like_regulatory"/>
</dbReference>
<keyword evidence="7 8" id="KW-0998">Cell outer membrane</keyword>
<evidence type="ECO:0000259" key="11">
    <source>
        <dbReference type="Pfam" id="PF00593"/>
    </source>
</evidence>
<evidence type="ECO:0000256" key="8">
    <source>
        <dbReference type="PROSITE-ProRule" id="PRU01360"/>
    </source>
</evidence>
<reference evidence="13" key="1">
    <citation type="submission" date="2021-03" db="EMBL/GenBank/DDBJ databases">
        <authorList>
            <person name="Kim M.K."/>
        </authorList>
    </citation>
    <scope>NUCLEOTIDE SEQUENCE</scope>
    <source>
        <strain evidence="13">BT186</strain>
    </source>
</reference>
<evidence type="ECO:0000256" key="7">
    <source>
        <dbReference type="ARBA" id="ARBA00023237"/>
    </source>
</evidence>
<evidence type="ECO:0000256" key="10">
    <source>
        <dbReference type="SAM" id="SignalP"/>
    </source>
</evidence>
<dbReference type="Pfam" id="PF07715">
    <property type="entry name" value="Plug"/>
    <property type="match status" value="1"/>
</dbReference>
<dbReference type="InterPro" id="IPR023996">
    <property type="entry name" value="TonB-dep_OMP_SusC/RagA"/>
</dbReference>
<dbReference type="InterPro" id="IPR039426">
    <property type="entry name" value="TonB-dep_rcpt-like"/>
</dbReference>
<keyword evidence="4 8" id="KW-0812">Transmembrane</keyword>
<gene>
    <name evidence="13" type="ORF">J0X19_12200</name>
</gene>
<evidence type="ECO:0000259" key="12">
    <source>
        <dbReference type="Pfam" id="PF07715"/>
    </source>
</evidence>
<dbReference type="NCBIfam" id="TIGR04056">
    <property type="entry name" value="OMP_RagA_SusC"/>
    <property type="match status" value="1"/>
</dbReference>
<dbReference type="GO" id="GO:0009279">
    <property type="term" value="C:cell outer membrane"/>
    <property type="evidence" value="ECO:0007669"/>
    <property type="project" value="UniProtKB-SubCell"/>
</dbReference>
<dbReference type="InterPro" id="IPR012910">
    <property type="entry name" value="Plug_dom"/>
</dbReference>
<evidence type="ECO:0000313" key="13">
    <source>
        <dbReference type="EMBL" id="MBO0358711.1"/>
    </source>
</evidence>
<comment type="subcellular location">
    <subcellularLocation>
        <location evidence="1 8">Cell outer membrane</location>
        <topology evidence="1 8">Multi-pass membrane protein</topology>
    </subcellularLocation>
</comment>
<feature type="domain" description="TonB-dependent receptor plug" evidence="12">
    <location>
        <begin position="118"/>
        <end position="241"/>
    </location>
</feature>
<keyword evidence="14" id="KW-1185">Reference proteome</keyword>
<dbReference type="NCBIfam" id="TIGR04057">
    <property type="entry name" value="SusC_RagA_signa"/>
    <property type="match status" value="1"/>
</dbReference>
<dbReference type="Gene3D" id="2.170.130.10">
    <property type="entry name" value="TonB-dependent receptor, plug domain"/>
    <property type="match status" value="1"/>
</dbReference>
<evidence type="ECO:0000256" key="3">
    <source>
        <dbReference type="ARBA" id="ARBA00022452"/>
    </source>
</evidence>
<dbReference type="AlphaFoldDB" id="A0A939EX10"/>
<dbReference type="InterPro" id="IPR000531">
    <property type="entry name" value="Beta-barrel_TonB"/>
</dbReference>
<keyword evidence="6 8" id="KW-0472">Membrane</keyword>
<feature type="domain" description="TonB-dependent receptor-like beta-barrel" evidence="11">
    <location>
        <begin position="432"/>
        <end position="829"/>
    </location>
</feature>
<keyword evidence="3 8" id="KW-1134">Transmembrane beta strand</keyword>
<name>A0A939EX10_9BACT</name>
<dbReference type="SUPFAM" id="SSF49464">
    <property type="entry name" value="Carboxypeptidase regulatory domain-like"/>
    <property type="match status" value="1"/>
</dbReference>
<dbReference type="RefSeq" id="WP_206984647.1">
    <property type="nucleotide sequence ID" value="NZ_JAFLQZ010000007.1"/>
</dbReference>
<evidence type="ECO:0000256" key="5">
    <source>
        <dbReference type="ARBA" id="ARBA00023077"/>
    </source>
</evidence>
<dbReference type="SUPFAM" id="SSF56935">
    <property type="entry name" value="Porins"/>
    <property type="match status" value="1"/>
</dbReference>
<dbReference type="PROSITE" id="PS52016">
    <property type="entry name" value="TONB_DEPENDENT_REC_3"/>
    <property type="match status" value="1"/>
</dbReference>
<evidence type="ECO:0000256" key="4">
    <source>
        <dbReference type="ARBA" id="ARBA00022692"/>
    </source>
</evidence>
<accession>A0A939EX10</accession>
<keyword evidence="10" id="KW-0732">Signal</keyword>
<evidence type="ECO:0000256" key="9">
    <source>
        <dbReference type="RuleBase" id="RU003357"/>
    </source>
</evidence>
<dbReference type="Proteomes" id="UP000664144">
    <property type="component" value="Unassembled WGS sequence"/>
</dbReference>
<feature type="chain" id="PRO_5037234470" evidence="10">
    <location>
        <begin position="22"/>
        <end position="1056"/>
    </location>
</feature>